<dbReference type="InterPro" id="IPR045006">
    <property type="entry name" value="CHLI-like"/>
</dbReference>
<evidence type="ECO:0000259" key="2">
    <source>
        <dbReference type="SMART" id="SM00382"/>
    </source>
</evidence>
<dbReference type="STRING" id="1333998.M2A_0281"/>
<dbReference type="SUPFAM" id="SSF54211">
    <property type="entry name" value="Ribosomal protein S5 domain 2-like"/>
    <property type="match status" value="1"/>
</dbReference>
<dbReference type="Pfam" id="PF01078">
    <property type="entry name" value="Mg_chelatase"/>
    <property type="match status" value="1"/>
</dbReference>
<keyword evidence="4" id="KW-1185">Reference proteome</keyword>
<dbReference type="SMART" id="SM00382">
    <property type="entry name" value="AAA"/>
    <property type="match status" value="1"/>
</dbReference>
<dbReference type="Proteomes" id="UP000028702">
    <property type="component" value="Unassembled WGS sequence"/>
</dbReference>
<evidence type="ECO:0000313" key="3">
    <source>
        <dbReference type="EMBL" id="GAK43782.1"/>
    </source>
</evidence>
<dbReference type="InterPro" id="IPR004482">
    <property type="entry name" value="Mg_chelat-rel"/>
</dbReference>
<comment type="similarity">
    <text evidence="1">Belongs to the Mg-chelatase subunits D/I family. ComM subfamily.</text>
</comment>
<protein>
    <submittedName>
        <fullName evidence="3">Mg chelatase subunit ChlI</fullName>
    </submittedName>
</protein>
<dbReference type="GO" id="GO:0005524">
    <property type="term" value="F:ATP binding"/>
    <property type="evidence" value="ECO:0007669"/>
    <property type="project" value="InterPro"/>
</dbReference>
<organism evidence="3 4">
    <name type="scientific">Tepidicaulis marinus</name>
    <dbReference type="NCBI Taxonomy" id="1333998"/>
    <lineage>
        <taxon>Bacteria</taxon>
        <taxon>Pseudomonadati</taxon>
        <taxon>Pseudomonadota</taxon>
        <taxon>Alphaproteobacteria</taxon>
        <taxon>Hyphomicrobiales</taxon>
        <taxon>Parvibaculaceae</taxon>
        <taxon>Tepidicaulis</taxon>
    </lineage>
</organism>
<name>A0A081B6W4_9HYPH</name>
<accession>A0A081B6W4</accession>
<evidence type="ECO:0000313" key="4">
    <source>
        <dbReference type="Proteomes" id="UP000028702"/>
    </source>
</evidence>
<dbReference type="PANTHER" id="PTHR32039:SF7">
    <property type="entry name" value="COMPETENCE PROTEIN COMM"/>
    <property type="match status" value="1"/>
</dbReference>
<dbReference type="Gene3D" id="3.40.50.300">
    <property type="entry name" value="P-loop containing nucleotide triphosphate hydrolases"/>
    <property type="match status" value="1"/>
</dbReference>
<dbReference type="SUPFAM" id="SSF52540">
    <property type="entry name" value="P-loop containing nucleoside triphosphate hydrolases"/>
    <property type="match status" value="1"/>
</dbReference>
<dbReference type="InterPro" id="IPR027417">
    <property type="entry name" value="P-loop_NTPase"/>
</dbReference>
<sequence>MVAHVETVAFWGLEARPVDVQVQMGPGLPAFTIVGLPDKAVGESRERVRAALAALGLGLPPKRIIVNLAPADLPKEGSHFDLPIALGLLAAMDVIGAEDLSRFVAIGELALDGALTPVTGALPAAVAANGRGKGLICPHGCGSEAAWAGFGPETAGVLVPKNLIQLINHFKGSQSLSEPLPLKAEEPAGPLPDMKDIKGQESAKRALEVAAAGGHNMLMVGPPGSGKSMLAARLPGILPPLGAREMLDTSMIASMAGQLAEGRLTRRRPYRAPHHSASMAALIGGGHRAKPGEVSLAHGGVLFLDELPEFSRQVLDSLRQPIETGEAVVARANAHITYPARFQLIAAMNPCRCGHAGDMSQACARVPRCVGEYQAKLSGPLMDRIDIHVDVPAVSAADLALPPPAESSADIAARIALARQIQAERYGDVTGGHKSGEGEARTLLQAGTFLNAQAEGELLEKVASPDEPGRALLSEAAEAMKLTARGYHRVLRVARTLADLEGAPSVGRLHIAEALSYRQLAAGRLGAAA</sequence>
<feature type="domain" description="AAA+ ATPase" evidence="2">
    <location>
        <begin position="213"/>
        <end position="395"/>
    </location>
</feature>
<dbReference type="eggNOG" id="COG0606">
    <property type="taxonomic scope" value="Bacteria"/>
</dbReference>
<dbReference type="PANTHER" id="PTHR32039">
    <property type="entry name" value="MAGNESIUM-CHELATASE SUBUNIT CHLI"/>
    <property type="match status" value="1"/>
</dbReference>
<reference evidence="3 4" key="1">
    <citation type="submission" date="2014-07" db="EMBL/GenBank/DDBJ databases">
        <title>Tepidicaulis marinum gen. nov., sp. nov., a novel marine bacterium denitrifying nitrate to nitrous oxide strictly under microaerobic conditions.</title>
        <authorList>
            <person name="Takeuchi M."/>
            <person name="Yamagishi T."/>
            <person name="Kamagata Y."/>
            <person name="Oshima K."/>
            <person name="Hattori M."/>
            <person name="Katayama T."/>
            <person name="Hanada S."/>
            <person name="Tamaki H."/>
            <person name="Marumo K."/>
            <person name="Maeda H."/>
            <person name="Nedachi M."/>
            <person name="Iwasaki W."/>
            <person name="Suwa Y."/>
            <person name="Sakata S."/>
        </authorList>
    </citation>
    <scope>NUCLEOTIDE SEQUENCE [LARGE SCALE GENOMIC DNA]</scope>
    <source>
        <strain evidence="3 4">MA2</strain>
    </source>
</reference>
<evidence type="ECO:0000256" key="1">
    <source>
        <dbReference type="ARBA" id="ARBA00006354"/>
    </source>
</evidence>
<dbReference type="InterPro" id="IPR000523">
    <property type="entry name" value="Mg_chelatse_chII-like_cat_dom"/>
</dbReference>
<dbReference type="InterPro" id="IPR025158">
    <property type="entry name" value="Mg_chelat-rel_C"/>
</dbReference>
<dbReference type="Pfam" id="PF13335">
    <property type="entry name" value="Mg_chelatase_C"/>
    <property type="match status" value="1"/>
</dbReference>
<dbReference type="CDD" id="cd00009">
    <property type="entry name" value="AAA"/>
    <property type="match status" value="1"/>
</dbReference>
<gene>
    <name evidence="3" type="ORF">M2A_0281</name>
</gene>
<dbReference type="EMBL" id="BBIO01000001">
    <property type="protein sequence ID" value="GAK43782.1"/>
    <property type="molecule type" value="Genomic_DNA"/>
</dbReference>
<dbReference type="Gene3D" id="3.30.230.10">
    <property type="match status" value="1"/>
</dbReference>
<dbReference type="InterPro" id="IPR003593">
    <property type="entry name" value="AAA+_ATPase"/>
</dbReference>
<comment type="caution">
    <text evidence="3">The sequence shown here is derived from an EMBL/GenBank/DDBJ whole genome shotgun (WGS) entry which is preliminary data.</text>
</comment>
<proteinExistence type="inferred from homology"/>
<dbReference type="InterPro" id="IPR014721">
    <property type="entry name" value="Ribsml_uS5_D2-typ_fold_subgr"/>
</dbReference>
<dbReference type="NCBIfam" id="TIGR00368">
    <property type="entry name" value="YifB family Mg chelatase-like AAA ATPase"/>
    <property type="match status" value="1"/>
</dbReference>
<dbReference type="InterPro" id="IPR020568">
    <property type="entry name" value="Ribosomal_Su5_D2-typ_SF"/>
</dbReference>
<dbReference type="Pfam" id="PF13541">
    <property type="entry name" value="ChlI"/>
    <property type="match status" value="1"/>
</dbReference>
<dbReference type="AlphaFoldDB" id="A0A081B6W4"/>
<dbReference type="RefSeq" id="WP_045441959.1">
    <property type="nucleotide sequence ID" value="NZ_BBIO01000001.1"/>
</dbReference>